<evidence type="ECO:0000313" key="3">
    <source>
        <dbReference type="Proteomes" id="UP000317332"/>
    </source>
</evidence>
<dbReference type="CDD" id="cd02966">
    <property type="entry name" value="TlpA_like_family"/>
    <property type="match status" value="1"/>
</dbReference>
<evidence type="ECO:0000313" key="2">
    <source>
        <dbReference type="EMBL" id="TPV33245.1"/>
    </source>
</evidence>
<dbReference type="PANTHER" id="PTHR42852">
    <property type="entry name" value="THIOL:DISULFIDE INTERCHANGE PROTEIN DSBE"/>
    <property type="match status" value="1"/>
</dbReference>
<dbReference type="SUPFAM" id="SSF52833">
    <property type="entry name" value="Thioredoxin-like"/>
    <property type="match status" value="1"/>
</dbReference>
<dbReference type="AlphaFoldDB" id="A0A506PIP3"/>
<dbReference type="OrthoDB" id="616241at2"/>
<dbReference type="RefSeq" id="WP_140990207.1">
    <property type="nucleotide sequence ID" value="NZ_VHIQ01000004.1"/>
</dbReference>
<organism evidence="2 3">
    <name type="scientific">Paucihalobacter ruber</name>
    <dbReference type="NCBI Taxonomy" id="2567861"/>
    <lineage>
        <taxon>Bacteria</taxon>
        <taxon>Pseudomonadati</taxon>
        <taxon>Bacteroidota</taxon>
        <taxon>Flavobacteriia</taxon>
        <taxon>Flavobacteriales</taxon>
        <taxon>Flavobacteriaceae</taxon>
        <taxon>Paucihalobacter</taxon>
    </lineage>
</organism>
<evidence type="ECO:0000259" key="1">
    <source>
        <dbReference type="PROSITE" id="PS51352"/>
    </source>
</evidence>
<feature type="domain" description="Thioredoxin" evidence="1">
    <location>
        <begin position="237"/>
        <end position="395"/>
    </location>
</feature>
<name>A0A506PIP3_9FLAO</name>
<dbReference type="PROSITE" id="PS51352">
    <property type="entry name" value="THIOREDOXIN_2"/>
    <property type="match status" value="1"/>
</dbReference>
<comment type="caution">
    <text evidence="2">The sequence shown here is derived from an EMBL/GenBank/DDBJ whole genome shotgun (WGS) entry which is preliminary data.</text>
</comment>
<dbReference type="Pfam" id="PF08534">
    <property type="entry name" value="Redoxin"/>
    <property type="match status" value="1"/>
</dbReference>
<sequence length="403" mass="46081">MKYFLTLISFLLLLNCKQEKQTIKLQDGIYRGVLELQDNEILPFNFEVKSDSTVIIFNAEERIEINDISYKNDSVFIKFPVFEGVLVAKIESNELNGVFIKESVERVVPFSAEFNNSVRFFAENATNTNIEGVWETIFSEGTDDAYIAKGIFYQQNNHVTGTFRTTTGDYRFLDGVLDGDTLKLSAFDGAHAFYFKAKVTDSTMNGYFYSGNHWKEPFTARINPNYELPDAYSLVQLNDDYNTVDFSFPNANGNIVSLSDDLFKDKVVVVQLMGTWCPNCLDESRYFSDYTNNRKSDNVEFVALAFEHDKTPEQAFEKINKLQNRLNLKYPILLAQYGGINKKSAQQKLPMLSEVMSYPTMIIIDKKKNVRKILTGFNGPATGDKFTEFKNEFESFLAELAVE</sequence>
<dbReference type="InterPro" id="IPR050553">
    <property type="entry name" value="Thioredoxin_ResA/DsbE_sf"/>
</dbReference>
<dbReference type="PANTHER" id="PTHR42852:SF13">
    <property type="entry name" value="PROTEIN DIPZ"/>
    <property type="match status" value="1"/>
</dbReference>
<dbReference type="GO" id="GO:0016491">
    <property type="term" value="F:oxidoreductase activity"/>
    <property type="evidence" value="ECO:0007669"/>
    <property type="project" value="InterPro"/>
</dbReference>
<dbReference type="Gene3D" id="3.40.30.10">
    <property type="entry name" value="Glutaredoxin"/>
    <property type="match status" value="1"/>
</dbReference>
<accession>A0A506PIP3</accession>
<dbReference type="InterPro" id="IPR013740">
    <property type="entry name" value="Redoxin"/>
</dbReference>
<dbReference type="EMBL" id="VHIQ01000004">
    <property type="protein sequence ID" value="TPV33245.1"/>
    <property type="molecule type" value="Genomic_DNA"/>
</dbReference>
<dbReference type="InterPro" id="IPR013766">
    <property type="entry name" value="Thioredoxin_domain"/>
</dbReference>
<reference evidence="2 3" key="1">
    <citation type="submission" date="2019-06" db="EMBL/GenBank/DDBJ databases">
        <title>Flavobacteriaceae Paucihalobacterium erythroidium CWB-1, complete genome.</title>
        <authorList>
            <person name="Wu S."/>
        </authorList>
    </citation>
    <scope>NUCLEOTIDE SEQUENCE [LARGE SCALE GENOMIC DNA]</scope>
    <source>
        <strain evidence="2 3">CWB-1</strain>
    </source>
</reference>
<keyword evidence="3" id="KW-1185">Reference proteome</keyword>
<gene>
    <name evidence="2" type="ORF">FJ651_09120</name>
</gene>
<proteinExistence type="predicted"/>
<dbReference type="InterPro" id="IPR036249">
    <property type="entry name" value="Thioredoxin-like_sf"/>
</dbReference>
<dbReference type="Proteomes" id="UP000317332">
    <property type="component" value="Unassembled WGS sequence"/>
</dbReference>
<protein>
    <submittedName>
        <fullName evidence="2">TlpA family protein disulfide reductase</fullName>
    </submittedName>
</protein>